<dbReference type="Gene3D" id="3.10.290.10">
    <property type="entry name" value="RNA-binding S4 domain"/>
    <property type="match status" value="1"/>
</dbReference>
<dbReference type="SUPFAM" id="SSF55174">
    <property type="entry name" value="Alpha-L RNA-binding motif"/>
    <property type="match status" value="1"/>
</dbReference>
<dbReference type="NCBIfam" id="TIGR00478">
    <property type="entry name" value="tly"/>
    <property type="match status" value="1"/>
</dbReference>
<reference evidence="5 6" key="1">
    <citation type="submission" date="2014-03" db="EMBL/GenBank/DDBJ databases">
        <title>Bradyrhizobium valentinum sp. nov., isolated from effective nodules of Lupinus mariae-josephae, a lupine endemic of basic-lime soils in Eastern Spain.</title>
        <authorList>
            <person name="Duran D."/>
            <person name="Rey L."/>
            <person name="Navarro A."/>
            <person name="Busquets A."/>
            <person name="Imperial J."/>
            <person name="Ruiz-Argueso T."/>
        </authorList>
    </citation>
    <scope>NUCLEOTIDE SEQUENCE [LARGE SCALE GENOMIC DNA]</scope>
    <source>
        <strain evidence="5 6">CCBAU 23086</strain>
    </source>
</reference>
<evidence type="ECO:0000256" key="1">
    <source>
        <dbReference type="ARBA" id="ARBA00022884"/>
    </source>
</evidence>
<dbReference type="InterPro" id="IPR002942">
    <property type="entry name" value="S4_RNA-bd"/>
</dbReference>
<comment type="caution">
    <text evidence="5">The sequence shown here is derived from an EMBL/GenBank/DDBJ whole genome shotgun (WGS) entry which is preliminary data.</text>
</comment>
<comment type="similarity">
    <text evidence="2">Belongs to the TlyA family.</text>
</comment>
<dbReference type="CDD" id="cd00165">
    <property type="entry name" value="S4"/>
    <property type="match status" value="1"/>
</dbReference>
<evidence type="ECO:0000313" key="6">
    <source>
        <dbReference type="Proteomes" id="UP000051660"/>
    </source>
</evidence>
<dbReference type="OrthoDB" id="9784736at2"/>
<dbReference type="Proteomes" id="UP000051660">
    <property type="component" value="Unassembled WGS sequence"/>
</dbReference>
<dbReference type="CDD" id="cd02440">
    <property type="entry name" value="AdoMet_MTases"/>
    <property type="match status" value="1"/>
</dbReference>
<dbReference type="EMBL" id="LLYB01000071">
    <property type="protein sequence ID" value="KRR22756.1"/>
    <property type="molecule type" value="Genomic_DNA"/>
</dbReference>
<evidence type="ECO:0000313" key="5">
    <source>
        <dbReference type="EMBL" id="KRR22756.1"/>
    </source>
</evidence>
<evidence type="ECO:0000256" key="2">
    <source>
        <dbReference type="ARBA" id="ARBA00029460"/>
    </source>
</evidence>
<dbReference type="PROSITE" id="PS50889">
    <property type="entry name" value="S4"/>
    <property type="match status" value="1"/>
</dbReference>
<dbReference type="GO" id="GO:0008168">
    <property type="term" value="F:methyltransferase activity"/>
    <property type="evidence" value="ECO:0007669"/>
    <property type="project" value="InterPro"/>
</dbReference>
<dbReference type="SUPFAM" id="SSF53335">
    <property type="entry name" value="S-adenosyl-L-methionine-dependent methyltransferases"/>
    <property type="match status" value="1"/>
</dbReference>
<dbReference type="GO" id="GO:0003723">
    <property type="term" value="F:RNA binding"/>
    <property type="evidence" value="ECO:0007669"/>
    <property type="project" value="UniProtKB-KW"/>
</dbReference>
<evidence type="ECO:0000259" key="4">
    <source>
        <dbReference type="SMART" id="SM00363"/>
    </source>
</evidence>
<dbReference type="SMART" id="SM00363">
    <property type="entry name" value="S4"/>
    <property type="match status" value="1"/>
</dbReference>
<dbReference type="InterPro" id="IPR002877">
    <property type="entry name" value="RNA_MeTrfase_FtsJ_dom"/>
</dbReference>
<dbReference type="GO" id="GO:0032259">
    <property type="term" value="P:methylation"/>
    <property type="evidence" value="ECO:0007669"/>
    <property type="project" value="InterPro"/>
</dbReference>
<evidence type="ECO:0000256" key="3">
    <source>
        <dbReference type="PROSITE-ProRule" id="PRU00182"/>
    </source>
</evidence>
<dbReference type="Pfam" id="PF01728">
    <property type="entry name" value="FtsJ"/>
    <property type="match status" value="1"/>
</dbReference>
<dbReference type="InterPro" id="IPR029063">
    <property type="entry name" value="SAM-dependent_MTases_sf"/>
</dbReference>
<proteinExistence type="inferred from homology"/>
<dbReference type="InterPro" id="IPR047048">
    <property type="entry name" value="TlyA"/>
</dbReference>
<accession>A0A0R3MRG8</accession>
<dbReference type="STRING" id="722472.SAMN05444321_4206"/>
<dbReference type="Gene3D" id="3.40.50.150">
    <property type="entry name" value="Vaccinia Virus protein VP39"/>
    <property type="match status" value="1"/>
</dbReference>
<feature type="domain" description="RNA-binding S4" evidence="4">
    <location>
        <begin position="13"/>
        <end position="77"/>
    </location>
</feature>
<organism evidence="5 6">
    <name type="scientific">Bradyrhizobium lablabi</name>
    <dbReference type="NCBI Taxonomy" id="722472"/>
    <lineage>
        <taxon>Bacteria</taxon>
        <taxon>Pseudomonadati</taxon>
        <taxon>Pseudomonadota</taxon>
        <taxon>Alphaproteobacteria</taxon>
        <taxon>Hyphomicrobiales</taxon>
        <taxon>Nitrobacteraceae</taxon>
        <taxon>Bradyrhizobium</taxon>
    </lineage>
</organism>
<name>A0A0R3MRG8_9BRAD</name>
<dbReference type="InterPro" id="IPR004538">
    <property type="entry name" value="Hemolysin_A/TlyA"/>
</dbReference>
<dbReference type="PANTHER" id="PTHR32319">
    <property type="entry name" value="BACTERIAL HEMOLYSIN-LIKE PROTEIN"/>
    <property type="match status" value="1"/>
</dbReference>
<dbReference type="PIRSF" id="PIRSF005578">
    <property type="entry name" value="TlyA"/>
    <property type="match status" value="1"/>
</dbReference>
<keyword evidence="1 3" id="KW-0694">RNA-binding</keyword>
<gene>
    <name evidence="5" type="ORF">CQ14_00135</name>
</gene>
<protein>
    <submittedName>
        <fullName evidence="5">Hemolysin</fullName>
    </submittedName>
</protein>
<dbReference type="PANTHER" id="PTHR32319:SF0">
    <property type="entry name" value="BACTERIAL HEMOLYSIN-LIKE PROTEIN"/>
    <property type="match status" value="1"/>
</dbReference>
<dbReference type="AlphaFoldDB" id="A0A0R3MRG8"/>
<dbReference type="InterPro" id="IPR036986">
    <property type="entry name" value="S4_RNA-bd_sf"/>
</dbReference>
<sequence length="251" mass="26829">MADKDDKETSARKRVDVLLVERGLFESRARARAAIDAGGVTADGRPVSKASEMIAANAELSAQPAHPYVSRGGVKLAGALEQYPIEIEGHVCLDVGASTGGFTEVLLANGASLVFAIDVGHSQLHPSLRIHPRVVSMEETDIRKYEGKRLPARPDVVVIDVSFISLKAVLPVALELAAAPTQLLALIKPQFEAERKHSKHGIIRNAMVHQEICDDISAFAASLGCTGIEVFPSSIKGGDGNIEFFMGARRD</sequence>
<dbReference type="Pfam" id="PF01479">
    <property type="entry name" value="S4"/>
    <property type="match status" value="1"/>
</dbReference>
<dbReference type="RefSeq" id="WP_057859117.1">
    <property type="nucleotide sequence ID" value="NZ_LLYB01000071.1"/>
</dbReference>